<dbReference type="Pfam" id="PF02780">
    <property type="entry name" value="Transketolase_C"/>
    <property type="match status" value="1"/>
</dbReference>
<dbReference type="GO" id="GO:0003863">
    <property type="term" value="F:branched-chain 2-oxo acid dehydrogenase activity"/>
    <property type="evidence" value="ECO:0007669"/>
    <property type="project" value="UniProtKB-EC"/>
</dbReference>
<dbReference type="InterPro" id="IPR005475">
    <property type="entry name" value="Transketolase-like_Pyr-bd"/>
</dbReference>
<dbReference type="GO" id="GO:0009083">
    <property type="term" value="P:branched-chain amino acid catabolic process"/>
    <property type="evidence" value="ECO:0007669"/>
    <property type="project" value="TreeGrafter"/>
</dbReference>
<evidence type="ECO:0000256" key="1">
    <source>
        <dbReference type="ARBA" id="ARBA00001964"/>
    </source>
</evidence>
<gene>
    <name evidence="5" type="ORF">COW36_21445</name>
</gene>
<accession>A0A2M7FZ07</accession>
<comment type="cofactor">
    <cofactor evidence="1">
        <name>thiamine diphosphate</name>
        <dbReference type="ChEBI" id="CHEBI:58937"/>
    </cofactor>
</comment>
<reference evidence="5 6" key="1">
    <citation type="submission" date="2017-09" db="EMBL/GenBank/DDBJ databases">
        <title>Depth-based differentiation of microbial function through sediment-hosted aquifers and enrichment of novel symbionts in the deep terrestrial subsurface.</title>
        <authorList>
            <person name="Probst A.J."/>
            <person name="Ladd B."/>
            <person name="Jarett J.K."/>
            <person name="Geller-Mcgrath D.E."/>
            <person name="Sieber C.M."/>
            <person name="Emerson J.B."/>
            <person name="Anantharaman K."/>
            <person name="Thomas B.C."/>
            <person name="Malmstrom R."/>
            <person name="Stieglmeier M."/>
            <person name="Klingl A."/>
            <person name="Woyke T."/>
            <person name="Ryan C.M."/>
            <person name="Banfield J.F."/>
        </authorList>
    </citation>
    <scope>NUCLEOTIDE SEQUENCE [LARGE SCALE GENOMIC DNA]</scope>
    <source>
        <strain evidence="5">CG17_big_fil_post_rev_8_21_14_2_50_48_46</strain>
    </source>
</reference>
<evidence type="ECO:0000313" key="6">
    <source>
        <dbReference type="Proteomes" id="UP000231019"/>
    </source>
</evidence>
<dbReference type="SUPFAM" id="SSF52518">
    <property type="entry name" value="Thiamin diphosphate-binding fold (THDP-binding)"/>
    <property type="match status" value="1"/>
</dbReference>
<comment type="caution">
    <text evidence="5">The sequence shown here is derived from an EMBL/GenBank/DDBJ whole genome shotgun (WGS) entry which is preliminary data.</text>
</comment>
<dbReference type="Gene3D" id="3.40.50.920">
    <property type="match status" value="1"/>
</dbReference>
<evidence type="ECO:0000256" key="3">
    <source>
        <dbReference type="ARBA" id="ARBA00023002"/>
    </source>
</evidence>
<evidence type="ECO:0000256" key="2">
    <source>
        <dbReference type="ARBA" id="ARBA00012277"/>
    </source>
</evidence>
<dbReference type="Pfam" id="PF02779">
    <property type="entry name" value="Transket_pyr"/>
    <property type="match status" value="1"/>
</dbReference>
<dbReference type="SUPFAM" id="SSF52922">
    <property type="entry name" value="TK C-terminal domain-like"/>
    <property type="match status" value="1"/>
</dbReference>
<dbReference type="PANTHER" id="PTHR42980:SF1">
    <property type="entry name" value="2-OXOISOVALERATE DEHYDROGENASE SUBUNIT BETA, MITOCHONDRIAL"/>
    <property type="match status" value="1"/>
</dbReference>
<keyword evidence="3" id="KW-0560">Oxidoreductase</keyword>
<evidence type="ECO:0000313" key="5">
    <source>
        <dbReference type="EMBL" id="PIW14604.1"/>
    </source>
</evidence>
<dbReference type="EMBL" id="PFFQ01000059">
    <property type="protein sequence ID" value="PIW14604.1"/>
    <property type="molecule type" value="Genomic_DNA"/>
</dbReference>
<feature type="domain" description="Transketolase-like pyrimidine-binding" evidence="4">
    <location>
        <begin position="1"/>
        <end position="176"/>
    </location>
</feature>
<dbReference type="Gene3D" id="3.40.50.970">
    <property type="match status" value="1"/>
</dbReference>
<dbReference type="Proteomes" id="UP000231019">
    <property type="component" value="Unassembled WGS sequence"/>
</dbReference>
<evidence type="ECO:0000259" key="4">
    <source>
        <dbReference type="SMART" id="SM00861"/>
    </source>
</evidence>
<organism evidence="5 6">
    <name type="scientific">bacterium (Candidatus Blackallbacteria) CG17_big_fil_post_rev_8_21_14_2_50_48_46</name>
    <dbReference type="NCBI Taxonomy" id="2014261"/>
    <lineage>
        <taxon>Bacteria</taxon>
        <taxon>Candidatus Blackallbacteria</taxon>
    </lineage>
</organism>
<dbReference type="InterPro" id="IPR009014">
    <property type="entry name" value="Transketo_C/PFOR_II"/>
</dbReference>
<dbReference type="PANTHER" id="PTHR42980">
    <property type="entry name" value="2-OXOISOVALERATE DEHYDROGENASE SUBUNIT BETA-RELATED"/>
    <property type="match status" value="1"/>
</dbReference>
<dbReference type="InterPro" id="IPR029061">
    <property type="entry name" value="THDP-binding"/>
</dbReference>
<dbReference type="InterPro" id="IPR033248">
    <property type="entry name" value="Transketolase_C"/>
</dbReference>
<dbReference type="AlphaFoldDB" id="A0A2M7FZ07"/>
<protein>
    <recommendedName>
        <fullName evidence="2">3-methyl-2-oxobutanoate dehydrogenase (2-methylpropanoyl-transferring)</fullName>
        <ecNumber evidence="2">1.2.4.4</ecNumber>
    </recommendedName>
</protein>
<dbReference type="GO" id="GO:0007584">
    <property type="term" value="P:response to nutrient"/>
    <property type="evidence" value="ECO:0007669"/>
    <property type="project" value="TreeGrafter"/>
</dbReference>
<sequence length="442" mass="48572">MKIKDAVRLALLHCERQGWLTSGVWGQDNEGVGPGAKGGVLAETQGLPFAHNTMLNERSAAWIPYAAAFLKQPAVGVMQFADYQHNTYDILKIIGETCWSSGGRVPMPLVIMTAYGALSGKGAMYHSQTVENEMVGLPGWKVVSVSNPYDAATLLVAAIQDPNPVHFMYPRAHAGFPTDSATTKGLAHLELPGFALLPGEKELMEQPSSLASNPNARTQWLAYTTSPQDQRDGSWIQQWPEGLVIPEDRLGKARLLRAGDHGVVFSHGRLIPMAWKAAQTLSFLTGRELAVMDLRTLKPAPWEDMQPLIEASKGRILLLNEATSGNNWMHSLSHEMIQRFGWGFETYPQVLSAQDSPVGQSLAIEKQIVPQIEDVFASLCEFFRAEEMLSLAEKIGFDLAAEGSWFSRQELKLLAVRALAWGEAHDPVYTTAINPVNTLVRS</sequence>
<name>A0A2M7FZ07_9BACT</name>
<dbReference type="EC" id="1.2.4.4" evidence="2"/>
<proteinExistence type="predicted"/>
<dbReference type="SMART" id="SM00861">
    <property type="entry name" value="Transket_pyr"/>
    <property type="match status" value="1"/>
</dbReference>